<dbReference type="AlphaFoldDB" id="A0A251SFM9"/>
<keyword evidence="5" id="KW-1185">Reference proteome</keyword>
<keyword evidence="4" id="KW-0378">Hydrolase</keyword>
<dbReference type="GO" id="GO:0016799">
    <property type="term" value="F:hydrolase activity, hydrolyzing N-glycosyl compounds"/>
    <property type="evidence" value="ECO:0007669"/>
    <property type="project" value="InterPro"/>
</dbReference>
<reference evidence="4" key="2">
    <citation type="submission" date="2017-02" db="EMBL/GenBank/DDBJ databases">
        <title>Sunflower complete genome.</title>
        <authorList>
            <person name="Langlade N."/>
            <person name="Munos S."/>
        </authorList>
    </citation>
    <scope>NUCLEOTIDE SEQUENCE [LARGE SCALE GENOMIC DNA]</scope>
    <source>
        <tissue evidence="4">Leaves</tissue>
    </source>
</reference>
<dbReference type="EMBL" id="MNCJ02000329">
    <property type="protein sequence ID" value="KAF5768387.1"/>
    <property type="molecule type" value="Genomic_DNA"/>
</dbReference>
<feature type="domain" description="Inosine/uridine-preferring nucleoside hydrolase" evidence="2">
    <location>
        <begin position="8"/>
        <end position="111"/>
    </location>
</feature>
<name>A0A251SFM9_HELAN</name>
<evidence type="ECO:0000259" key="2">
    <source>
        <dbReference type="Pfam" id="PF01156"/>
    </source>
</evidence>
<dbReference type="Pfam" id="PF01156">
    <property type="entry name" value="IU_nuc_hydro"/>
    <property type="match status" value="1"/>
</dbReference>
<evidence type="ECO:0000256" key="1">
    <source>
        <dbReference type="ARBA" id="ARBA00009176"/>
    </source>
</evidence>
<dbReference type="PANTHER" id="PTHR46692:SF1">
    <property type="entry name" value="NUCLEOSIDE HYDROLASE 3-RELATED"/>
    <property type="match status" value="1"/>
</dbReference>
<dbReference type="Proteomes" id="UP000215914">
    <property type="component" value="Chromosome 14"/>
</dbReference>
<dbReference type="InterPro" id="IPR036452">
    <property type="entry name" value="Ribo_hydro-like"/>
</dbReference>
<evidence type="ECO:0000313" key="4">
    <source>
        <dbReference type="EMBL" id="OTF97637.1"/>
    </source>
</evidence>
<gene>
    <name evidence="4" type="ORF">HannXRQ_Chr14g0436811</name>
    <name evidence="3" type="ORF">HanXRQr2_Chr14g0635831</name>
</gene>
<evidence type="ECO:0000313" key="3">
    <source>
        <dbReference type="EMBL" id="KAF5768387.1"/>
    </source>
</evidence>
<dbReference type="Gene3D" id="3.90.245.10">
    <property type="entry name" value="Ribonucleoside hydrolase-like"/>
    <property type="match status" value="1"/>
</dbReference>
<dbReference type="SUPFAM" id="SSF53590">
    <property type="entry name" value="Nucleoside hydrolase"/>
    <property type="match status" value="1"/>
</dbReference>
<reference evidence="3" key="3">
    <citation type="submission" date="2020-06" db="EMBL/GenBank/DDBJ databases">
        <title>Helianthus annuus Genome sequencing and assembly Release 2.</title>
        <authorList>
            <person name="Gouzy J."/>
            <person name="Langlade N."/>
            <person name="Munos S."/>
        </authorList>
    </citation>
    <scope>NUCLEOTIDE SEQUENCE</scope>
    <source>
        <tissue evidence="3">Leaves</tissue>
    </source>
</reference>
<proteinExistence type="inferred from homology"/>
<dbReference type="STRING" id="4232.A0A251SFM9"/>
<dbReference type="InParanoid" id="A0A251SFM9"/>
<dbReference type="PANTHER" id="PTHR46692">
    <property type="entry name" value="INOSINE-URIDINE PREFERRING NUCLEOSIDE HYDROLASE FAMILY PROTEIN"/>
    <property type="match status" value="1"/>
</dbReference>
<dbReference type="Gramene" id="mRNA:HanXRQr2_Chr14g0635831">
    <property type="protein sequence ID" value="mRNA:HanXRQr2_Chr14g0635831"/>
    <property type="gene ID" value="HanXRQr2_Chr14g0635831"/>
</dbReference>
<dbReference type="EMBL" id="CM007903">
    <property type="protein sequence ID" value="OTF97637.1"/>
    <property type="molecule type" value="Genomic_DNA"/>
</dbReference>
<organism evidence="4 5">
    <name type="scientific">Helianthus annuus</name>
    <name type="common">Common sunflower</name>
    <dbReference type="NCBI Taxonomy" id="4232"/>
    <lineage>
        <taxon>Eukaryota</taxon>
        <taxon>Viridiplantae</taxon>
        <taxon>Streptophyta</taxon>
        <taxon>Embryophyta</taxon>
        <taxon>Tracheophyta</taxon>
        <taxon>Spermatophyta</taxon>
        <taxon>Magnoliopsida</taxon>
        <taxon>eudicotyledons</taxon>
        <taxon>Gunneridae</taxon>
        <taxon>Pentapetalae</taxon>
        <taxon>asterids</taxon>
        <taxon>campanulids</taxon>
        <taxon>Asterales</taxon>
        <taxon>Asteraceae</taxon>
        <taxon>Asteroideae</taxon>
        <taxon>Heliantheae alliance</taxon>
        <taxon>Heliantheae</taxon>
        <taxon>Helianthus</taxon>
    </lineage>
</organism>
<protein>
    <submittedName>
        <fullName evidence="3">Inosine/uridine-preferring nucleoside hydrolase domain, ribonucleoside hydrolase</fullName>
    </submittedName>
    <submittedName>
        <fullName evidence="4">Putative inosine/uridine-preferring nucleoside hydrolase domain-containing protein</fullName>
    </submittedName>
</protein>
<evidence type="ECO:0000313" key="5">
    <source>
        <dbReference type="Proteomes" id="UP000215914"/>
    </source>
</evidence>
<comment type="similarity">
    <text evidence="1">Belongs to the IUNH family.</text>
</comment>
<sequence>MLRYSPLKQPTAQQVLIEKISNGPISLLVKGAHTNIAIFLMTNPHLKKNIEHIYIMGGGVRSKNPTGGNHGNLYTCFKSNPYAEFNLFGDPFAAYQVTNYGPSLKLVIIRWAAGQEMYGYYILCVN</sequence>
<reference evidence="3 5" key="1">
    <citation type="journal article" date="2017" name="Nature">
        <title>The sunflower genome provides insights into oil metabolism, flowering and Asterid evolution.</title>
        <authorList>
            <person name="Badouin H."/>
            <person name="Gouzy J."/>
            <person name="Grassa C.J."/>
            <person name="Murat F."/>
            <person name="Staton S.E."/>
            <person name="Cottret L."/>
            <person name="Lelandais-Briere C."/>
            <person name="Owens G.L."/>
            <person name="Carrere S."/>
            <person name="Mayjonade B."/>
            <person name="Legrand L."/>
            <person name="Gill N."/>
            <person name="Kane N.C."/>
            <person name="Bowers J.E."/>
            <person name="Hubner S."/>
            <person name="Bellec A."/>
            <person name="Berard A."/>
            <person name="Berges H."/>
            <person name="Blanchet N."/>
            <person name="Boniface M.C."/>
            <person name="Brunel D."/>
            <person name="Catrice O."/>
            <person name="Chaidir N."/>
            <person name="Claudel C."/>
            <person name="Donnadieu C."/>
            <person name="Faraut T."/>
            <person name="Fievet G."/>
            <person name="Helmstetter N."/>
            <person name="King M."/>
            <person name="Knapp S.J."/>
            <person name="Lai Z."/>
            <person name="Le Paslier M.C."/>
            <person name="Lippi Y."/>
            <person name="Lorenzon L."/>
            <person name="Mandel J.R."/>
            <person name="Marage G."/>
            <person name="Marchand G."/>
            <person name="Marquand E."/>
            <person name="Bret-Mestries E."/>
            <person name="Morien E."/>
            <person name="Nambeesan S."/>
            <person name="Nguyen T."/>
            <person name="Pegot-Espagnet P."/>
            <person name="Pouilly N."/>
            <person name="Raftis F."/>
            <person name="Sallet E."/>
            <person name="Schiex T."/>
            <person name="Thomas J."/>
            <person name="Vandecasteele C."/>
            <person name="Vares D."/>
            <person name="Vear F."/>
            <person name="Vautrin S."/>
            <person name="Crespi M."/>
            <person name="Mangin B."/>
            <person name="Burke J.M."/>
            <person name="Salse J."/>
            <person name="Munos S."/>
            <person name="Vincourt P."/>
            <person name="Rieseberg L.H."/>
            <person name="Langlade N.B."/>
        </authorList>
    </citation>
    <scope>NUCLEOTIDE SEQUENCE [LARGE SCALE GENOMIC DNA]</scope>
    <source>
        <strain evidence="5">cv. SF193</strain>
        <tissue evidence="3">Leaves</tissue>
    </source>
</reference>
<dbReference type="InterPro" id="IPR001910">
    <property type="entry name" value="Inosine/uridine_hydrolase_dom"/>
</dbReference>
<accession>A0A251SFM9</accession>